<feature type="region of interest" description="Disordered" evidence="1">
    <location>
        <begin position="136"/>
        <end position="161"/>
    </location>
</feature>
<dbReference type="EMBL" id="CP097505">
    <property type="protein sequence ID" value="URD92661.1"/>
    <property type="molecule type" value="Genomic_DNA"/>
</dbReference>
<reference evidence="2" key="1">
    <citation type="submission" date="2022-05" db="EMBL/GenBank/DDBJ databases">
        <title>The Musa troglodytarum L. genome provides insights into the mechanism of non-climacteric behaviour and enrichment of carotenoids.</title>
        <authorList>
            <person name="Wang J."/>
        </authorList>
    </citation>
    <scope>NUCLEOTIDE SEQUENCE</scope>
    <source>
        <tissue evidence="2">Leaf</tissue>
    </source>
</reference>
<name>A0A9E7FE81_9LILI</name>
<dbReference type="GO" id="GO:0009535">
    <property type="term" value="C:chloroplast thylakoid membrane"/>
    <property type="evidence" value="ECO:0007669"/>
    <property type="project" value="TreeGrafter"/>
</dbReference>
<evidence type="ECO:0000256" key="1">
    <source>
        <dbReference type="SAM" id="MobiDB-lite"/>
    </source>
</evidence>
<dbReference type="PROSITE" id="PS51257">
    <property type="entry name" value="PROKAR_LIPOPROTEIN"/>
    <property type="match status" value="1"/>
</dbReference>
<dbReference type="AlphaFoldDB" id="A0A9E7FE81"/>
<accession>A0A9E7FE81</accession>
<protein>
    <submittedName>
        <fullName evidence="2">Plastid-specific 50S ribosomal protein 5, chloroplast</fullName>
    </submittedName>
</protein>
<dbReference type="PANTHER" id="PTHR34678:SF1">
    <property type="entry name" value="LARGE RIBOSOMAL SUBUNIT PROTEIN CL37"/>
    <property type="match status" value="1"/>
</dbReference>
<feature type="region of interest" description="Disordered" evidence="1">
    <location>
        <begin position="81"/>
        <end position="107"/>
    </location>
</feature>
<dbReference type="GO" id="GO:0032544">
    <property type="term" value="P:plastid translation"/>
    <property type="evidence" value="ECO:0007669"/>
    <property type="project" value="TreeGrafter"/>
</dbReference>
<dbReference type="CDD" id="cd23709">
    <property type="entry name" value="Psrp5_CTD"/>
    <property type="match status" value="1"/>
</dbReference>
<feature type="compositionally biased region" description="Low complexity" evidence="1">
    <location>
        <begin position="93"/>
        <end position="107"/>
    </location>
</feature>
<dbReference type="GO" id="GO:0005840">
    <property type="term" value="C:ribosome"/>
    <property type="evidence" value="ECO:0007669"/>
    <property type="project" value="UniProtKB-KW"/>
</dbReference>
<sequence length="161" mass="18187">MRGLILDANPLSPEVDMAPLSSPLSSAPFSSSCRTLSLPIAANHSLRLQRNLILQPRPFNGARVSVPSLFMERRLIIVRASSETDGKGESEPEASPSEGSEEAVSVENLPLESKLQLKLEQKLRMKLAKKIRLRRKRLLRKRRMRKKGRWPPSKMKKLKNV</sequence>
<keyword evidence="2" id="KW-0687">Ribonucleoprotein</keyword>
<evidence type="ECO:0000313" key="3">
    <source>
        <dbReference type="Proteomes" id="UP001055439"/>
    </source>
</evidence>
<dbReference type="OrthoDB" id="782293at2759"/>
<keyword evidence="2" id="KW-0689">Ribosomal protein</keyword>
<dbReference type="InterPro" id="IPR040307">
    <property type="entry name" value="Ribosomal_cL37"/>
</dbReference>
<organism evidence="2 3">
    <name type="scientific">Musa troglodytarum</name>
    <name type="common">fe'i banana</name>
    <dbReference type="NCBI Taxonomy" id="320322"/>
    <lineage>
        <taxon>Eukaryota</taxon>
        <taxon>Viridiplantae</taxon>
        <taxon>Streptophyta</taxon>
        <taxon>Embryophyta</taxon>
        <taxon>Tracheophyta</taxon>
        <taxon>Spermatophyta</taxon>
        <taxon>Magnoliopsida</taxon>
        <taxon>Liliopsida</taxon>
        <taxon>Zingiberales</taxon>
        <taxon>Musaceae</taxon>
        <taxon>Musa</taxon>
    </lineage>
</organism>
<evidence type="ECO:0000313" key="2">
    <source>
        <dbReference type="EMBL" id="URD92661.1"/>
    </source>
</evidence>
<dbReference type="Proteomes" id="UP001055439">
    <property type="component" value="Chromosome 3"/>
</dbReference>
<gene>
    <name evidence="2" type="ORF">MUK42_00953</name>
</gene>
<dbReference type="PANTHER" id="PTHR34678">
    <property type="entry name" value="50S RIBOSOMAL PROTEIN 5, CHLOROPLASTIC"/>
    <property type="match status" value="1"/>
</dbReference>
<proteinExistence type="predicted"/>
<keyword evidence="3" id="KW-1185">Reference proteome</keyword>